<dbReference type="InterPro" id="IPR012844">
    <property type="entry name" value="DhaM_N"/>
</dbReference>
<feature type="domain" description="PTS EIIA type-4" evidence="6">
    <location>
        <begin position="3"/>
        <end position="131"/>
    </location>
</feature>
<dbReference type="Proteomes" id="UP001209318">
    <property type="component" value="Unassembled WGS sequence"/>
</dbReference>
<evidence type="ECO:0000313" key="7">
    <source>
        <dbReference type="EMBL" id="MCU9612700.1"/>
    </source>
</evidence>
<proteinExistence type="predicted"/>
<reference evidence="7" key="1">
    <citation type="submission" date="2022-10" db="EMBL/GenBank/DDBJ databases">
        <title>Description of Fervidibacillus gen. nov. in the family Fervidibacillaceae fam. nov. with two species, Fervidibacillus albus sp. nov., and Fervidibacillus halotolerans sp. nov., isolated from tidal flat sediments.</title>
        <authorList>
            <person name="Kwon K.K."/>
            <person name="Yang S.-H."/>
        </authorList>
    </citation>
    <scope>NUCLEOTIDE SEQUENCE</scope>
    <source>
        <strain evidence="7">JCM 19140</strain>
    </source>
</reference>
<dbReference type="InterPro" id="IPR004701">
    <property type="entry name" value="PTS_EIIA_man-typ"/>
</dbReference>
<dbReference type="GO" id="GO:0009401">
    <property type="term" value="P:phosphoenolpyruvate-dependent sugar phosphotransferase system"/>
    <property type="evidence" value="ECO:0007669"/>
    <property type="project" value="InterPro"/>
</dbReference>
<dbReference type="EC" id="2.7.1.121" evidence="3"/>
<dbReference type="Gene3D" id="3.40.50.510">
    <property type="entry name" value="Phosphotransferase system, mannose-type IIA component"/>
    <property type="match status" value="1"/>
</dbReference>
<gene>
    <name evidence="7" type="primary">dhaM</name>
    <name evidence="7" type="ORF">OEV98_03860</name>
</gene>
<dbReference type="InterPro" id="IPR039643">
    <property type="entry name" value="DhaM"/>
</dbReference>
<evidence type="ECO:0000313" key="8">
    <source>
        <dbReference type="Proteomes" id="UP001209318"/>
    </source>
</evidence>
<dbReference type="PROSITE" id="PS51096">
    <property type="entry name" value="PTS_EIIA_TYPE_4"/>
    <property type="match status" value="1"/>
</dbReference>
<dbReference type="RefSeq" id="WP_263071884.1">
    <property type="nucleotide sequence ID" value="NZ_JAOUSF010000001.1"/>
</dbReference>
<evidence type="ECO:0000256" key="5">
    <source>
        <dbReference type="ARBA" id="ARBA00046577"/>
    </source>
</evidence>
<name>A0AAE3LLS5_9BACI</name>
<comment type="subunit">
    <text evidence="5">Homodimer. The dihydroxyacetone kinase complex is composed of a homodimer of DhaM, a homodimer of DhaK and the subunit DhaL.</text>
</comment>
<sequence>MDFVSLVLISHSEEIVVGLKKLINQVQPNVAIAIAGGVDGEIGTNVFHIKEAIESVHSEKGTVVFFDLGSALLNAEMAIEMVEGNENIRIADAPLLEGAYFAAVEAGFGHSLREVVASGEAAKSFQKVPDL</sequence>
<protein>
    <recommendedName>
        <fullName evidence="3">phosphoenolpyruvate--glycerone phosphotransferase</fullName>
        <ecNumber evidence="3">2.7.1.121</ecNumber>
    </recommendedName>
</protein>
<keyword evidence="4 7" id="KW-0808">Transferase</keyword>
<accession>A0AAE3LLS5</accession>
<dbReference type="GO" id="GO:0016020">
    <property type="term" value="C:membrane"/>
    <property type="evidence" value="ECO:0007669"/>
    <property type="project" value="InterPro"/>
</dbReference>
<evidence type="ECO:0000256" key="2">
    <source>
        <dbReference type="ARBA" id="ARBA00002788"/>
    </source>
</evidence>
<dbReference type="SUPFAM" id="SSF53062">
    <property type="entry name" value="PTS system fructose IIA component-like"/>
    <property type="match status" value="1"/>
</dbReference>
<dbReference type="PANTHER" id="PTHR38594:SF1">
    <property type="entry name" value="PEP-DEPENDENT DIHYDROXYACETONE KINASE, PHOSPHORYL DONOR SUBUNIT DHAM"/>
    <property type="match status" value="1"/>
</dbReference>
<dbReference type="Pfam" id="PF03610">
    <property type="entry name" value="EIIA-man"/>
    <property type="match status" value="1"/>
</dbReference>
<evidence type="ECO:0000256" key="4">
    <source>
        <dbReference type="ARBA" id="ARBA00022679"/>
    </source>
</evidence>
<keyword evidence="8" id="KW-1185">Reference proteome</keyword>
<dbReference type="GO" id="GO:0019563">
    <property type="term" value="P:glycerol catabolic process"/>
    <property type="evidence" value="ECO:0007669"/>
    <property type="project" value="InterPro"/>
</dbReference>
<evidence type="ECO:0000259" key="6">
    <source>
        <dbReference type="PROSITE" id="PS51096"/>
    </source>
</evidence>
<dbReference type="InterPro" id="IPR036662">
    <property type="entry name" value="PTS_EIIA_man-typ_sf"/>
</dbReference>
<dbReference type="NCBIfam" id="TIGR02364">
    <property type="entry name" value="dha_pts"/>
    <property type="match status" value="1"/>
</dbReference>
<comment type="catalytic activity">
    <reaction evidence="1">
        <text>dihydroxyacetone + phosphoenolpyruvate = dihydroxyacetone phosphate + pyruvate</text>
        <dbReference type="Rhea" id="RHEA:18381"/>
        <dbReference type="ChEBI" id="CHEBI:15361"/>
        <dbReference type="ChEBI" id="CHEBI:16016"/>
        <dbReference type="ChEBI" id="CHEBI:57642"/>
        <dbReference type="ChEBI" id="CHEBI:58702"/>
        <dbReference type="EC" id="2.7.1.121"/>
    </reaction>
</comment>
<organism evidence="7 8">
    <name type="scientific">Perspicuibacillus lycopersici</name>
    <dbReference type="NCBI Taxonomy" id="1325689"/>
    <lineage>
        <taxon>Bacteria</taxon>
        <taxon>Bacillati</taxon>
        <taxon>Bacillota</taxon>
        <taxon>Bacilli</taxon>
        <taxon>Bacillales</taxon>
        <taxon>Bacillaceae</taxon>
        <taxon>Perspicuibacillus</taxon>
    </lineage>
</organism>
<dbReference type="PANTHER" id="PTHR38594">
    <property type="entry name" value="PEP-DEPENDENT DIHYDROXYACETONE KINASE, PHOSPHORYL DONOR SUBUNIT DHAM"/>
    <property type="match status" value="1"/>
</dbReference>
<dbReference type="GO" id="GO:0047324">
    <property type="term" value="F:phosphoenolpyruvate-glycerone phosphotransferase activity"/>
    <property type="evidence" value="ECO:0007669"/>
    <property type="project" value="UniProtKB-EC"/>
</dbReference>
<dbReference type="AlphaFoldDB" id="A0AAE3LLS5"/>
<comment type="caution">
    <text evidence="7">The sequence shown here is derived from an EMBL/GenBank/DDBJ whole genome shotgun (WGS) entry which is preliminary data.</text>
</comment>
<evidence type="ECO:0000256" key="3">
    <source>
        <dbReference type="ARBA" id="ARBA00012095"/>
    </source>
</evidence>
<evidence type="ECO:0000256" key="1">
    <source>
        <dbReference type="ARBA" id="ARBA00001113"/>
    </source>
</evidence>
<keyword evidence="7" id="KW-0418">Kinase</keyword>
<dbReference type="EMBL" id="JAOUSF010000001">
    <property type="protein sequence ID" value="MCU9612700.1"/>
    <property type="molecule type" value="Genomic_DNA"/>
</dbReference>
<comment type="function">
    <text evidence="2">Component of the dihydroxyacetone kinase complex, which is responsible for the phosphoenolpyruvate (PEP)-dependent phosphorylation of dihydroxyacetone. DhaM serves as the phosphoryl donor. Is phosphorylated by phosphoenolpyruvate in an EI- and HPr-dependent reaction, and a phosphorelay system on histidine residues finally leads to phosphoryl transfer to DhaL and dihydroxyacetone.</text>
</comment>